<organism evidence="2 3">
    <name type="scientific">Aegilops tauschii subsp. strangulata</name>
    <name type="common">Goatgrass</name>
    <dbReference type="NCBI Taxonomy" id="200361"/>
    <lineage>
        <taxon>Eukaryota</taxon>
        <taxon>Viridiplantae</taxon>
        <taxon>Streptophyta</taxon>
        <taxon>Embryophyta</taxon>
        <taxon>Tracheophyta</taxon>
        <taxon>Spermatophyta</taxon>
        <taxon>Magnoliopsida</taxon>
        <taxon>Liliopsida</taxon>
        <taxon>Poales</taxon>
        <taxon>Poaceae</taxon>
        <taxon>BOP clade</taxon>
        <taxon>Pooideae</taxon>
        <taxon>Triticodae</taxon>
        <taxon>Triticeae</taxon>
        <taxon>Triticinae</taxon>
        <taxon>Aegilops</taxon>
    </lineage>
</organism>
<evidence type="ECO:0000313" key="2">
    <source>
        <dbReference type="EnsemblPlants" id="AET1Gv20880000.10"/>
    </source>
</evidence>
<sequence length="146" mass="15087">PPHNKPLNASEPPFITSPHLPGLRPPPPSPPPCSLCLRVAPLCGCMTPAARATSLHPARRRPARPPLLWRTAPAAGPALPPSPVSPAEPHFALLAIGLARPCASPTTPASSSALLHLLWCTTPAAGPALWHLLWRAAPPSVGLSCG</sequence>
<dbReference type="Gramene" id="AET1Gv20880000.10">
    <property type="protein sequence ID" value="AET1Gv20880000.10"/>
    <property type="gene ID" value="AET1Gv20880000"/>
</dbReference>
<accession>A0A452ZQI2</accession>
<dbReference type="AlphaFoldDB" id="A0A452ZQI2"/>
<evidence type="ECO:0000313" key="3">
    <source>
        <dbReference type="Proteomes" id="UP000015105"/>
    </source>
</evidence>
<feature type="region of interest" description="Disordered" evidence="1">
    <location>
        <begin position="53"/>
        <end position="83"/>
    </location>
</feature>
<feature type="compositionally biased region" description="Low complexity" evidence="1">
    <location>
        <begin position="66"/>
        <end position="77"/>
    </location>
</feature>
<protein>
    <submittedName>
        <fullName evidence="2">Uncharacterized protein</fullName>
    </submittedName>
</protein>
<reference evidence="2" key="3">
    <citation type="journal article" date="2017" name="Nature">
        <title>Genome sequence of the progenitor of the wheat D genome Aegilops tauschii.</title>
        <authorList>
            <person name="Luo M.C."/>
            <person name="Gu Y.Q."/>
            <person name="Puiu D."/>
            <person name="Wang H."/>
            <person name="Twardziok S.O."/>
            <person name="Deal K.R."/>
            <person name="Huo N."/>
            <person name="Zhu T."/>
            <person name="Wang L."/>
            <person name="Wang Y."/>
            <person name="McGuire P.E."/>
            <person name="Liu S."/>
            <person name="Long H."/>
            <person name="Ramasamy R.K."/>
            <person name="Rodriguez J.C."/>
            <person name="Van S.L."/>
            <person name="Yuan L."/>
            <person name="Wang Z."/>
            <person name="Xia Z."/>
            <person name="Xiao L."/>
            <person name="Anderson O.D."/>
            <person name="Ouyang S."/>
            <person name="Liang Y."/>
            <person name="Zimin A.V."/>
            <person name="Pertea G."/>
            <person name="Qi P."/>
            <person name="Bennetzen J.L."/>
            <person name="Dai X."/>
            <person name="Dawson M.W."/>
            <person name="Muller H.G."/>
            <person name="Kugler K."/>
            <person name="Rivarola-Duarte L."/>
            <person name="Spannagl M."/>
            <person name="Mayer K.F.X."/>
            <person name="Lu F.H."/>
            <person name="Bevan M.W."/>
            <person name="Leroy P."/>
            <person name="Li P."/>
            <person name="You F.M."/>
            <person name="Sun Q."/>
            <person name="Liu Z."/>
            <person name="Lyons E."/>
            <person name="Wicker T."/>
            <person name="Salzberg S.L."/>
            <person name="Devos K.M."/>
            <person name="Dvorak J."/>
        </authorList>
    </citation>
    <scope>NUCLEOTIDE SEQUENCE [LARGE SCALE GENOMIC DNA]</scope>
    <source>
        <strain evidence="2">cv. AL8/78</strain>
    </source>
</reference>
<keyword evidence="3" id="KW-1185">Reference proteome</keyword>
<evidence type="ECO:0000256" key="1">
    <source>
        <dbReference type="SAM" id="MobiDB-lite"/>
    </source>
</evidence>
<dbReference type="Gramene" id="AET1Gv20880000.11">
    <property type="protein sequence ID" value="AET1Gv20880000.11"/>
    <property type="gene ID" value="AET1Gv20880000"/>
</dbReference>
<reference evidence="2" key="4">
    <citation type="submission" date="2019-03" db="UniProtKB">
        <authorList>
            <consortium name="EnsemblPlants"/>
        </authorList>
    </citation>
    <scope>IDENTIFICATION</scope>
</reference>
<feature type="region of interest" description="Disordered" evidence="1">
    <location>
        <begin position="1"/>
        <end position="26"/>
    </location>
</feature>
<reference evidence="3" key="1">
    <citation type="journal article" date="2014" name="Science">
        <title>Ancient hybridizations among the ancestral genomes of bread wheat.</title>
        <authorList>
            <consortium name="International Wheat Genome Sequencing Consortium,"/>
            <person name="Marcussen T."/>
            <person name="Sandve S.R."/>
            <person name="Heier L."/>
            <person name="Spannagl M."/>
            <person name="Pfeifer M."/>
            <person name="Jakobsen K.S."/>
            <person name="Wulff B.B."/>
            <person name="Steuernagel B."/>
            <person name="Mayer K.F."/>
            <person name="Olsen O.A."/>
        </authorList>
    </citation>
    <scope>NUCLEOTIDE SEQUENCE [LARGE SCALE GENOMIC DNA]</scope>
    <source>
        <strain evidence="3">cv. AL8/78</strain>
    </source>
</reference>
<name>A0A452ZQI2_AEGTS</name>
<reference evidence="2" key="5">
    <citation type="journal article" date="2021" name="G3 (Bethesda)">
        <title>Aegilops tauschii genome assembly Aet v5.0 features greater sequence contiguity and improved annotation.</title>
        <authorList>
            <person name="Wang L."/>
            <person name="Zhu T."/>
            <person name="Rodriguez J.C."/>
            <person name="Deal K.R."/>
            <person name="Dubcovsky J."/>
            <person name="McGuire P.E."/>
            <person name="Lux T."/>
            <person name="Spannagl M."/>
            <person name="Mayer K.F.X."/>
            <person name="Baldrich P."/>
            <person name="Meyers B.C."/>
            <person name="Huo N."/>
            <person name="Gu Y.Q."/>
            <person name="Zhou H."/>
            <person name="Devos K.M."/>
            <person name="Bennetzen J.L."/>
            <person name="Unver T."/>
            <person name="Budak H."/>
            <person name="Gulick P.J."/>
            <person name="Galiba G."/>
            <person name="Kalapos B."/>
            <person name="Nelson D.R."/>
            <person name="Li P."/>
            <person name="You F.M."/>
            <person name="Luo M.C."/>
            <person name="Dvorak J."/>
        </authorList>
    </citation>
    <scope>NUCLEOTIDE SEQUENCE [LARGE SCALE GENOMIC DNA]</scope>
    <source>
        <strain evidence="2">cv. AL8/78</strain>
    </source>
</reference>
<proteinExistence type="predicted"/>
<dbReference type="Proteomes" id="UP000015105">
    <property type="component" value="Chromosome 1D"/>
</dbReference>
<reference evidence="3" key="2">
    <citation type="journal article" date="2017" name="Nat. Plants">
        <title>The Aegilops tauschii genome reveals multiple impacts of transposons.</title>
        <authorList>
            <person name="Zhao G."/>
            <person name="Zou C."/>
            <person name="Li K."/>
            <person name="Wang K."/>
            <person name="Li T."/>
            <person name="Gao L."/>
            <person name="Zhang X."/>
            <person name="Wang H."/>
            <person name="Yang Z."/>
            <person name="Liu X."/>
            <person name="Jiang W."/>
            <person name="Mao L."/>
            <person name="Kong X."/>
            <person name="Jiao Y."/>
            <person name="Jia J."/>
        </authorList>
    </citation>
    <scope>NUCLEOTIDE SEQUENCE [LARGE SCALE GENOMIC DNA]</scope>
    <source>
        <strain evidence="3">cv. AL8/78</strain>
    </source>
</reference>
<dbReference type="EnsemblPlants" id="AET1Gv20880000.11">
    <property type="protein sequence ID" value="AET1Gv20880000.11"/>
    <property type="gene ID" value="AET1Gv20880000"/>
</dbReference>
<dbReference type="EnsemblPlants" id="AET1Gv20880000.10">
    <property type="protein sequence ID" value="AET1Gv20880000.10"/>
    <property type="gene ID" value="AET1Gv20880000"/>
</dbReference>